<organism evidence="2 3">
    <name type="scientific">Amycolatopsis acidicola</name>
    <dbReference type="NCBI Taxonomy" id="2596893"/>
    <lineage>
        <taxon>Bacteria</taxon>
        <taxon>Bacillati</taxon>
        <taxon>Actinomycetota</taxon>
        <taxon>Actinomycetes</taxon>
        <taxon>Pseudonocardiales</taxon>
        <taxon>Pseudonocardiaceae</taxon>
        <taxon>Amycolatopsis</taxon>
    </lineage>
</organism>
<evidence type="ECO:0000313" key="3">
    <source>
        <dbReference type="Proteomes" id="UP000319769"/>
    </source>
</evidence>
<gene>
    <name evidence="2" type="ORF">FPZ12_031530</name>
</gene>
<keyword evidence="3" id="KW-1185">Reference proteome</keyword>
<reference evidence="2" key="1">
    <citation type="submission" date="2019-09" db="EMBL/GenBank/DDBJ databases">
        <authorList>
            <person name="Teo W.F.A."/>
            <person name="Duangmal K."/>
        </authorList>
    </citation>
    <scope>NUCLEOTIDE SEQUENCE [LARGE SCALE GENOMIC DNA]</scope>
    <source>
        <strain evidence="2">K81G1</strain>
    </source>
</reference>
<proteinExistence type="predicted"/>
<evidence type="ECO:0000313" key="2">
    <source>
        <dbReference type="EMBL" id="KAA9154565.1"/>
    </source>
</evidence>
<accession>A0A5N0UY55</accession>
<dbReference type="EMBL" id="VMNW02000064">
    <property type="protein sequence ID" value="KAA9154565.1"/>
    <property type="molecule type" value="Genomic_DNA"/>
</dbReference>
<dbReference type="RefSeq" id="WP_144758128.1">
    <property type="nucleotide sequence ID" value="NZ_VMNW02000064.1"/>
</dbReference>
<dbReference type="Proteomes" id="UP000319769">
    <property type="component" value="Unassembled WGS sequence"/>
</dbReference>
<comment type="caution">
    <text evidence="2">The sequence shown here is derived from an EMBL/GenBank/DDBJ whole genome shotgun (WGS) entry which is preliminary data.</text>
</comment>
<name>A0A5N0UY55_9PSEU</name>
<protein>
    <submittedName>
        <fullName evidence="2">Uncharacterized protein</fullName>
    </submittedName>
</protein>
<sequence>MPTTIAAGACRGKQRQASAANSDLPSRGFIDDSARQPAKIGNFADARHLLCDRGSVRSNERSREMETTGEEVRETFLITPQAVAVHHRWEHNKDRLAHGVIATMRDHVTRAIYDCSLSTFDWIEQRHVHPLGNIAQEDIEHIVAARDWYPNFAFVHIFHLLMEQLGRPPLWSEYEDFCNTPDGLAKIGKNYGILKERIFDQEITRLKARFPRGKGLEHRARTLASASLNWRAGNAYYGFMRDMYTAVALRSRGLDVRVHPIADALFRTDAWSGNNILSIYVGNPAFRESSTKNGKEYHKGRKMRVDEILAESSFCFHTLALPAARRHGVFHFPSDADLDKVEQELRRTPGNG</sequence>
<feature type="compositionally biased region" description="Polar residues" evidence="1">
    <location>
        <begin position="15"/>
        <end position="24"/>
    </location>
</feature>
<dbReference type="OrthoDB" id="3697177at2"/>
<dbReference type="AlphaFoldDB" id="A0A5N0UY55"/>
<feature type="region of interest" description="Disordered" evidence="1">
    <location>
        <begin position="1"/>
        <end position="31"/>
    </location>
</feature>
<evidence type="ECO:0000256" key="1">
    <source>
        <dbReference type="SAM" id="MobiDB-lite"/>
    </source>
</evidence>